<dbReference type="OrthoDB" id="6197669at2"/>
<dbReference type="SUPFAM" id="SSF54913">
    <property type="entry name" value="GlnB-like"/>
    <property type="match status" value="1"/>
</dbReference>
<evidence type="ECO:0000313" key="2">
    <source>
        <dbReference type="EMBL" id="OFE13428.1"/>
    </source>
</evidence>
<reference evidence="3" key="1">
    <citation type="submission" date="2016-07" db="EMBL/GenBank/DDBJ databases">
        <authorList>
            <person name="Florea S."/>
            <person name="Webb J.S."/>
            <person name="Jaromczyk J."/>
            <person name="Schardl C.L."/>
        </authorList>
    </citation>
    <scope>NUCLEOTIDE SEQUENCE [LARGE SCALE GENOMIC DNA]</scope>
    <source>
        <strain evidence="3">KCTC 42131</strain>
    </source>
</reference>
<protein>
    <recommendedName>
        <fullName evidence="1">DUF2007 domain-containing protein</fullName>
    </recommendedName>
</protein>
<dbReference type="Pfam" id="PF09413">
    <property type="entry name" value="DUF2007"/>
    <property type="match status" value="1"/>
</dbReference>
<feature type="domain" description="DUF2007" evidence="1">
    <location>
        <begin position="1"/>
        <end position="66"/>
    </location>
</feature>
<keyword evidence="3" id="KW-1185">Reference proteome</keyword>
<sequence>MKIVYRASDIIEAHIVAGMLRAHDIEPHVGGHYLQGAVGDLAMDGFANVLVAEDDYDNAIDLVREYDNSAEQADANEAGADKVADYKPWLA</sequence>
<dbReference type="RefSeq" id="WP_070117579.1">
    <property type="nucleotide sequence ID" value="NZ_MASR01000001.1"/>
</dbReference>
<evidence type="ECO:0000313" key="3">
    <source>
        <dbReference type="Proteomes" id="UP000175669"/>
    </source>
</evidence>
<gene>
    <name evidence="2" type="ORF">PHACT_10000</name>
</gene>
<dbReference type="InterPro" id="IPR018551">
    <property type="entry name" value="DUF2007"/>
</dbReference>
<evidence type="ECO:0000259" key="1">
    <source>
        <dbReference type="Pfam" id="PF09413"/>
    </source>
</evidence>
<dbReference type="AlphaFoldDB" id="A0A1E8CLX1"/>
<dbReference type="Gene3D" id="3.30.70.790">
    <property type="entry name" value="UreE, C-terminal domain"/>
    <property type="match status" value="1"/>
</dbReference>
<proteinExistence type="predicted"/>
<comment type="caution">
    <text evidence="2">The sequence shown here is derived from an EMBL/GenBank/DDBJ whole genome shotgun (WGS) entry which is preliminary data.</text>
</comment>
<dbReference type="STRING" id="1524254.PHACT_10000"/>
<dbReference type="EMBL" id="MASR01000001">
    <property type="protein sequence ID" value="OFE13428.1"/>
    <property type="molecule type" value="Genomic_DNA"/>
</dbReference>
<dbReference type="InterPro" id="IPR011322">
    <property type="entry name" value="N-reg_PII-like_a/b"/>
</dbReference>
<organism evidence="2 3">
    <name type="scientific">Pseudohongiella acticola</name>
    <dbReference type="NCBI Taxonomy" id="1524254"/>
    <lineage>
        <taxon>Bacteria</taxon>
        <taxon>Pseudomonadati</taxon>
        <taxon>Pseudomonadota</taxon>
        <taxon>Gammaproteobacteria</taxon>
        <taxon>Pseudomonadales</taxon>
        <taxon>Pseudohongiellaceae</taxon>
        <taxon>Pseudohongiella</taxon>
    </lineage>
</organism>
<dbReference type="Proteomes" id="UP000175669">
    <property type="component" value="Unassembled WGS sequence"/>
</dbReference>
<name>A0A1E8CLX1_9GAMM</name>
<accession>A0A1E8CLX1</accession>